<dbReference type="PROSITE" id="PS52050">
    <property type="entry name" value="WYL"/>
    <property type="match status" value="2"/>
</dbReference>
<feature type="region of interest" description="Disordered" evidence="1">
    <location>
        <begin position="1"/>
        <end position="27"/>
    </location>
</feature>
<evidence type="ECO:0000256" key="1">
    <source>
        <dbReference type="SAM" id="MobiDB-lite"/>
    </source>
</evidence>
<dbReference type="InterPro" id="IPR026881">
    <property type="entry name" value="WYL_dom"/>
</dbReference>
<dbReference type="PANTHER" id="PTHR34580">
    <property type="match status" value="1"/>
</dbReference>
<reference evidence="3 4" key="1">
    <citation type="submission" date="2019-08" db="EMBL/GenBank/DDBJ databases">
        <title>In-depth cultivation of the pig gut microbiome towards novel bacterial diversity and tailored functional studies.</title>
        <authorList>
            <person name="Wylensek D."/>
            <person name="Hitch T.C.A."/>
            <person name="Clavel T."/>
        </authorList>
    </citation>
    <scope>NUCLEOTIDE SEQUENCE [LARGE SCALE GENOMIC DNA]</scope>
    <source>
        <strain evidence="3 4">WB01_CNA04</strain>
    </source>
</reference>
<gene>
    <name evidence="3" type="ORF">FYJ69_08255</name>
</gene>
<evidence type="ECO:0000313" key="4">
    <source>
        <dbReference type="Proteomes" id="UP000434342"/>
    </source>
</evidence>
<dbReference type="InterPro" id="IPR051534">
    <property type="entry name" value="CBASS_pafABC_assoc_protein"/>
</dbReference>
<name>A0A6N7WVM1_9ACTN</name>
<evidence type="ECO:0000259" key="2">
    <source>
        <dbReference type="Pfam" id="PF13280"/>
    </source>
</evidence>
<dbReference type="PANTHER" id="PTHR34580:SF3">
    <property type="entry name" value="PROTEIN PAFB"/>
    <property type="match status" value="1"/>
</dbReference>
<protein>
    <submittedName>
        <fullName evidence="3">WYL domain-containing protein</fullName>
    </submittedName>
</protein>
<dbReference type="EMBL" id="VUND01000002">
    <property type="protein sequence ID" value="MST60895.1"/>
    <property type="molecule type" value="Genomic_DNA"/>
</dbReference>
<dbReference type="Pfam" id="PF13280">
    <property type="entry name" value="WYL"/>
    <property type="match status" value="2"/>
</dbReference>
<sequence>MVQVSARESGNMARQSKNTAEDEFDERNSDDIQALRLSSLMIGLAASRVPMPTATIRSLYYPGLDEQAFFKKFQRDRKMLSTCGVAVVESGRNASGELWAIDAQATFAQAQELTRQDAAFIDVAGMPLANDPAFPYRDELTLALAKINRRYNAVVTRRDAAGGKAWDSTLADLLDALQARHPIDVRYQPKDAAEKDYCLALYGSFGFREQTYFVACEYDRGSRTIATAPRTYRLDRFRKVRAVASRTYTIPEDFCISDFVRLPFQMGEATLRASFSPLGVAGQDAYLRAPGVTELAARGYATEGGTIQDVPVANEQVAAAWSIDAGVVPTGPESLVQAYCGILLAAIDCQPQSLDPWLAAGKAHASNAHPRRRGRKGGVLEARQLSALIGSLDEEGATISANVVAQRLGCTIAHAKHLLSLLIDASDEESLNRLPLATDDDMSEAVLLFNTIAGRPIRLTLTESVALIAALLLAGVEPQDPLFQKLSQSLSAAIGDAPTVASLVVARQEPSSPKALPTCADAITNRRVISFGYTSTTGQRSRRLVKPSSISHRDGQWYLEGYDLSRSAMRNFRIDRMKDVAIAKDHANVPEVAPDGAPQRTINFVLLDQALADALPWNQTSFTPLTSGATLVSCPYFGGTWLPRRLAACGGAIAIDDADMCKLVRQYAKSALQA</sequence>
<feature type="domain" description="WYL" evidence="2">
    <location>
        <begin position="515"/>
        <end position="581"/>
    </location>
</feature>
<feature type="compositionally biased region" description="Polar residues" evidence="1">
    <location>
        <begin position="1"/>
        <end position="18"/>
    </location>
</feature>
<comment type="caution">
    <text evidence="3">The sequence shown here is derived from an EMBL/GenBank/DDBJ whole genome shotgun (WGS) entry which is preliminary data.</text>
</comment>
<evidence type="ECO:0000313" key="3">
    <source>
        <dbReference type="EMBL" id="MST60895.1"/>
    </source>
</evidence>
<organism evidence="3 4">
    <name type="scientific">Parafannyhessea umbonata</name>
    <dbReference type="NCBI Taxonomy" id="604330"/>
    <lineage>
        <taxon>Bacteria</taxon>
        <taxon>Bacillati</taxon>
        <taxon>Actinomycetota</taxon>
        <taxon>Coriobacteriia</taxon>
        <taxon>Coriobacteriales</taxon>
        <taxon>Atopobiaceae</taxon>
        <taxon>Parafannyhessea</taxon>
    </lineage>
</organism>
<dbReference type="Proteomes" id="UP000434342">
    <property type="component" value="Unassembled WGS sequence"/>
</dbReference>
<accession>A0A6N7WVM1</accession>
<feature type="domain" description="WYL" evidence="2">
    <location>
        <begin position="169"/>
        <end position="241"/>
    </location>
</feature>
<dbReference type="AlphaFoldDB" id="A0A6N7WVM1"/>
<proteinExistence type="predicted"/>